<gene>
    <name evidence="2" type="ORF">CK203_103642</name>
</gene>
<dbReference type="Proteomes" id="UP000288805">
    <property type="component" value="Unassembled WGS sequence"/>
</dbReference>
<feature type="compositionally biased region" description="Basic and acidic residues" evidence="1">
    <location>
        <begin position="163"/>
        <end position="227"/>
    </location>
</feature>
<comment type="caution">
    <text evidence="2">The sequence shown here is derived from an EMBL/GenBank/DDBJ whole genome shotgun (WGS) entry which is preliminary data.</text>
</comment>
<accession>A0A438BQ70</accession>
<evidence type="ECO:0000256" key="1">
    <source>
        <dbReference type="SAM" id="MobiDB-lite"/>
    </source>
</evidence>
<reference evidence="2 3" key="1">
    <citation type="journal article" date="2018" name="PLoS Genet.">
        <title>Population sequencing reveals clonal diversity and ancestral inbreeding in the grapevine cultivar Chardonnay.</title>
        <authorList>
            <person name="Roach M.J."/>
            <person name="Johnson D.L."/>
            <person name="Bohlmann J."/>
            <person name="van Vuuren H.J."/>
            <person name="Jones S.J."/>
            <person name="Pretorius I.S."/>
            <person name="Schmidt S.A."/>
            <person name="Borneman A.R."/>
        </authorList>
    </citation>
    <scope>NUCLEOTIDE SEQUENCE [LARGE SCALE GENOMIC DNA]</scope>
    <source>
        <strain evidence="3">cv. Chardonnay</strain>
        <tissue evidence="2">Leaf</tissue>
    </source>
</reference>
<dbReference type="AlphaFoldDB" id="A0A438BQ70"/>
<organism evidence="2 3">
    <name type="scientific">Vitis vinifera</name>
    <name type="common">Grape</name>
    <dbReference type="NCBI Taxonomy" id="29760"/>
    <lineage>
        <taxon>Eukaryota</taxon>
        <taxon>Viridiplantae</taxon>
        <taxon>Streptophyta</taxon>
        <taxon>Embryophyta</taxon>
        <taxon>Tracheophyta</taxon>
        <taxon>Spermatophyta</taxon>
        <taxon>Magnoliopsida</taxon>
        <taxon>eudicotyledons</taxon>
        <taxon>Gunneridae</taxon>
        <taxon>Pentapetalae</taxon>
        <taxon>rosids</taxon>
        <taxon>Vitales</taxon>
        <taxon>Vitaceae</taxon>
        <taxon>Viteae</taxon>
        <taxon>Vitis</taxon>
    </lineage>
</organism>
<proteinExistence type="predicted"/>
<evidence type="ECO:0000313" key="3">
    <source>
        <dbReference type="Proteomes" id="UP000288805"/>
    </source>
</evidence>
<dbReference type="EMBL" id="QGNW01002669">
    <property type="protein sequence ID" value="RVW13010.1"/>
    <property type="molecule type" value="Genomic_DNA"/>
</dbReference>
<feature type="compositionally biased region" description="Polar residues" evidence="1">
    <location>
        <begin position="82"/>
        <end position="116"/>
    </location>
</feature>
<name>A0A438BQ70_VITVI</name>
<evidence type="ECO:0000313" key="2">
    <source>
        <dbReference type="EMBL" id="RVW13010.1"/>
    </source>
</evidence>
<feature type="region of interest" description="Disordered" evidence="1">
    <location>
        <begin position="82"/>
        <end position="123"/>
    </location>
</feature>
<sequence length="247" mass="27901">MCGGDFMSKNSKEAMDFLSYVAEVSRGWDEPNAKEVGRMNSQPNASNAKVGMYTLNEVEECPMMPVVREMFRDQANVIEQFKPNNNAPYSNTYNSNWRNHPNLSWKQGAPQNTQPGQAPPPASSLEQAIMKLNKIPKVIYEMEAQEGESSQMREVKAVITLRSGKEVDMPTPKPEQEPKQELETEAEKEKMEENKGKEKGSSTNKEDLEANVNEKSKRTINQEEVIKKHMPPPFPQALPGKREINSS</sequence>
<protein>
    <submittedName>
        <fullName evidence="2">Uncharacterized protein</fullName>
    </submittedName>
</protein>
<feature type="region of interest" description="Disordered" evidence="1">
    <location>
        <begin position="161"/>
        <end position="247"/>
    </location>
</feature>